<dbReference type="Proteomes" id="UP000355283">
    <property type="component" value="Unassembled WGS sequence"/>
</dbReference>
<organism evidence="2 3">
    <name type="scientific">Nannochloropsis salina CCMP1776</name>
    <dbReference type="NCBI Taxonomy" id="1027361"/>
    <lineage>
        <taxon>Eukaryota</taxon>
        <taxon>Sar</taxon>
        <taxon>Stramenopiles</taxon>
        <taxon>Ochrophyta</taxon>
        <taxon>Eustigmatophyceae</taxon>
        <taxon>Eustigmatales</taxon>
        <taxon>Monodopsidaceae</taxon>
        <taxon>Microchloropsis</taxon>
        <taxon>Microchloropsis salina</taxon>
    </lineage>
</organism>
<dbReference type="AlphaFoldDB" id="A0A4D9CT24"/>
<feature type="compositionally biased region" description="Basic and acidic residues" evidence="1">
    <location>
        <begin position="186"/>
        <end position="197"/>
    </location>
</feature>
<gene>
    <name evidence="2" type="ORF">NSK_007491</name>
</gene>
<reference evidence="2 3" key="1">
    <citation type="submission" date="2019-01" db="EMBL/GenBank/DDBJ databases">
        <title>Nuclear Genome Assembly of the Microalgal Biofuel strain Nannochloropsis salina CCMP1776.</title>
        <authorList>
            <person name="Hovde B."/>
        </authorList>
    </citation>
    <scope>NUCLEOTIDE SEQUENCE [LARGE SCALE GENOMIC DNA]</scope>
    <source>
        <strain evidence="2 3">CCMP1776</strain>
    </source>
</reference>
<feature type="region of interest" description="Disordered" evidence="1">
    <location>
        <begin position="176"/>
        <end position="197"/>
    </location>
</feature>
<dbReference type="SUPFAM" id="SSF52833">
    <property type="entry name" value="Thioredoxin-like"/>
    <property type="match status" value="1"/>
</dbReference>
<dbReference type="PANTHER" id="PTHR13077">
    <property type="entry name" value="SELENOPROTEIN F"/>
    <property type="match status" value="1"/>
</dbReference>
<evidence type="ECO:0000313" key="2">
    <source>
        <dbReference type="EMBL" id="TFJ81177.1"/>
    </source>
</evidence>
<dbReference type="EMBL" id="SDOX01000139">
    <property type="protein sequence ID" value="TFJ81177.1"/>
    <property type="molecule type" value="Genomic_DNA"/>
</dbReference>
<dbReference type="InterPro" id="IPR036249">
    <property type="entry name" value="Thioredoxin-like_sf"/>
</dbReference>
<evidence type="ECO:0000256" key="1">
    <source>
        <dbReference type="SAM" id="MobiDB-lite"/>
    </source>
</evidence>
<accession>A0A4D9CT24</accession>
<dbReference type="InterPro" id="IPR038219">
    <property type="entry name" value="Sep15/SelM_sf"/>
</dbReference>
<evidence type="ECO:0000313" key="3">
    <source>
        <dbReference type="Proteomes" id="UP000355283"/>
    </source>
</evidence>
<protein>
    <submittedName>
        <fullName evidence="2">Uncharacterized protein</fullName>
    </submittedName>
</protein>
<dbReference type="InterPro" id="IPR039992">
    <property type="entry name" value="Sep15_SelM"/>
</dbReference>
<dbReference type="GO" id="GO:0016491">
    <property type="term" value="F:oxidoreductase activity"/>
    <property type="evidence" value="ECO:0007669"/>
    <property type="project" value="TreeGrafter"/>
</dbReference>
<dbReference type="Gene3D" id="3.40.30.50">
    <property type="entry name" value="Sep15/SelM thioredoxin-like domain, active-site redox motif"/>
    <property type="match status" value="1"/>
</dbReference>
<proteinExistence type="predicted"/>
<name>A0A4D9CT24_9STRA</name>
<comment type="caution">
    <text evidence="2">The sequence shown here is derived from an EMBL/GenBank/DDBJ whole genome shotgun (WGS) entry which is preliminary data.</text>
</comment>
<dbReference type="PANTHER" id="PTHR13077:SF6">
    <property type="entry name" value="SELENOPROTEIN F"/>
    <property type="match status" value="1"/>
</dbReference>
<dbReference type="OrthoDB" id="1910009at2759"/>
<dbReference type="GO" id="GO:0005788">
    <property type="term" value="C:endoplasmic reticulum lumen"/>
    <property type="evidence" value="ECO:0007669"/>
    <property type="project" value="TreeGrafter"/>
</dbReference>
<sequence>MHPRKLRRACRTAAQWTFFLLLGLAWGLGIRVVPPMETTRRALAAETCLEKGFNRETLKCSTCEKMAGAVGEQGDELVRDCQACCEEDEVEDAVEKYVRAEINLDEYFLRLLPALASFLNTPEAIAWEETGILSVHYQHGVRPNLQLFAAGQTTPGEIVSISQWTAESLKEFLLDNLHEEDDEEEAPRPGKQARDEL</sequence>
<keyword evidence="3" id="KW-1185">Reference proteome</keyword>